<sequence>MRGADILSASILLCGATVAQEAGPYQHQLTLEAPIVNKTSSPPDFRGFQLWHETGKLDAKHLSKFSPACRASMTRRIHCHKKTRSLQRQFGRRSRGLGLGSDALSDLVCDSSCGESIAAWFEGVERDCATLEERVFFPAQRGGQLWAGWNETCLRNEGTERYCGDVIDEFTTSFIDKMPIEELCSFCNVQWYKIMQTSPYSLYGKSYISNLAYINRACNLTIPTATPKLTLFENPHVEWDPYCVTYLSYITSAGDTCDDIAAQFKVASAAIRAMNWSLIDCSVIPEGKRLCIPFSCKTYMLKDGDTCDSIERELNLKPWWQLSAIREYNPWVNKDCSNLHEVSDDLYGRIICVGPTGLSVLDV</sequence>
<keyword evidence="2" id="KW-0843">Virulence</keyword>
<dbReference type="Proteomes" id="UP001150879">
    <property type="component" value="Unassembled WGS sequence"/>
</dbReference>
<dbReference type="SUPFAM" id="SSF54106">
    <property type="entry name" value="LysM domain"/>
    <property type="match status" value="1"/>
</dbReference>
<evidence type="ECO:0000313" key="5">
    <source>
        <dbReference type="EMBL" id="KAJ5189018.1"/>
    </source>
</evidence>
<evidence type="ECO:0000259" key="4">
    <source>
        <dbReference type="PROSITE" id="PS51782"/>
    </source>
</evidence>
<protein>
    <recommendedName>
        <fullName evidence="4">LysM domain-containing protein</fullName>
    </recommendedName>
</protein>
<dbReference type="CDD" id="cd00118">
    <property type="entry name" value="LysM"/>
    <property type="match status" value="1"/>
</dbReference>
<dbReference type="PANTHER" id="PTHR34997:SF16">
    <property type="entry name" value="LYSM DOMAIN-CONTAINING PROTEIN"/>
    <property type="match status" value="1"/>
</dbReference>
<accession>A0A9W9J2Z5</accession>
<evidence type="ECO:0000256" key="1">
    <source>
        <dbReference type="ARBA" id="ARBA00022669"/>
    </source>
</evidence>
<proteinExistence type="predicted"/>
<gene>
    <name evidence="5" type="ORF">N7472_008032</name>
</gene>
<evidence type="ECO:0000256" key="2">
    <source>
        <dbReference type="ARBA" id="ARBA00023026"/>
    </source>
</evidence>
<dbReference type="InterPro" id="IPR018392">
    <property type="entry name" value="LysM"/>
</dbReference>
<dbReference type="GO" id="GO:0008061">
    <property type="term" value="F:chitin binding"/>
    <property type="evidence" value="ECO:0007669"/>
    <property type="project" value="UniProtKB-KW"/>
</dbReference>
<keyword evidence="6" id="KW-1185">Reference proteome</keyword>
<dbReference type="PANTHER" id="PTHR34997">
    <property type="entry name" value="AM15"/>
    <property type="match status" value="1"/>
</dbReference>
<feature type="signal peptide" evidence="3">
    <location>
        <begin position="1"/>
        <end position="19"/>
    </location>
</feature>
<dbReference type="OrthoDB" id="5985073at2759"/>
<comment type="caution">
    <text evidence="5">The sequence shown here is derived from an EMBL/GenBank/DDBJ whole genome shotgun (WGS) entry which is preliminary data.</text>
</comment>
<evidence type="ECO:0000256" key="3">
    <source>
        <dbReference type="SAM" id="SignalP"/>
    </source>
</evidence>
<dbReference type="Gene3D" id="3.10.350.10">
    <property type="entry name" value="LysM domain"/>
    <property type="match status" value="2"/>
</dbReference>
<dbReference type="Pfam" id="PF01476">
    <property type="entry name" value="LysM"/>
    <property type="match status" value="1"/>
</dbReference>
<dbReference type="PROSITE" id="PS51782">
    <property type="entry name" value="LYSM"/>
    <property type="match status" value="1"/>
</dbReference>
<dbReference type="SMART" id="SM00257">
    <property type="entry name" value="LysM"/>
    <property type="match status" value="2"/>
</dbReference>
<feature type="chain" id="PRO_5040977294" description="LysM domain-containing protein" evidence="3">
    <location>
        <begin position="20"/>
        <end position="363"/>
    </location>
</feature>
<name>A0A9W9J2Z5_9EURO</name>
<reference evidence="5" key="1">
    <citation type="submission" date="2022-11" db="EMBL/GenBank/DDBJ databases">
        <authorList>
            <person name="Petersen C."/>
        </authorList>
    </citation>
    <scope>NUCLEOTIDE SEQUENCE</scope>
    <source>
        <strain evidence="5">IBT 16849</strain>
    </source>
</reference>
<keyword evidence="1" id="KW-0147">Chitin-binding</keyword>
<feature type="domain" description="LysM" evidence="4">
    <location>
        <begin position="247"/>
        <end position="292"/>
    </location>
</feature>
<reference evidence="5" key="2">
    <citation type="journal article" date="2023" name="IMA Fungus">
        <title>Comparative genomic study of the Penicillium genus elucidates a diverse pangenome and 15 lateral gene transfer events.</title>
        <authorList>
            <person name="Petersen C."/>
            <person name="Sorensen T."/>
            <person name="Nielsen M.R."/>
            <person name="Sondergaard T.E."/>
            <person name="Sorensen J.L."/>
            <person name="Fitzpatrick D.A."/>
            <person name="Frisvad J.C."/>
            <person name="Nielsen K.L."/>
        </authorList>
    </citation>
    <scope>NUCLEOTIDE SEQUENCE</scope>
    <source>
        <strain evidence="5">IBT 16849</strain>
    </source>
</reference>
<organism evidence="5 6">
    <name type="scientific">Penicillium cf. griseofulvum</name>
    <dbReference type="NCBI Taxonomy" id="2972120"/>
    <lineage>
        <taxon>Eukaryota</taxon>
        <taxon>Fungi</taxon>
        <taxon>Dikarya</taxon>
        <taxon>Ascomycota</taxon>
        <taxon>Pezizomycotina</taxon>
        <taxon>Eurotiomycetes</taxon>
        <taxon>Eurotiomycetidae</taxon>
        <taxon>Eurotiales</taxon>
        <taxon>Aspergillaceae</taxon>
        <taxon>Penicillium</taxon>
    </lineage>
</organism>
<dbReference type="InterPro" id="IPR036779">
    <property type="entry name" value="LysM_dom_sf"/>
</dbReference>
<keyword evidence="3" id="KW-0732">Signal</keyword>
<dbReference type="AlphaFoldDB" id="A0A9W9J2Z5"/>
<dbReference type="InterPro" id="IPR052210">
    <property type="entry name" value="LysM1-like"/>
</dbReference>
<evidence type="ECO:0000313" key="6">
    <source>
        <dbReference type="Proteomes" id="UP001150879"/>
    </source>
</evidence>
<dbReference type="EMBL" id="JAPQKP010000005">
    <property type="protein sequence ID" value="KAJ5189018.1"/>
    <property type="molecule type" value="Genomic_DNA"/>
</dbReference>